<organism evidence="1 2">
    <name type="scientific">Rickettsia asembonensis</name>
    <dbReference type="NCBI Taxonomy" id="1068590"/>
    <lineage>
        <taxon>Bacteria</taxon>
        <taxon>Pseudomonadati</taxon>
        <taxon>Pseudomonadota</taxon>
        <taxon>Alphaproteobacteria</taxon>
        <taxon>Rickettsiales</taxon>
        <taxon>Rickettsiaceae</taxon>
        <taxon>Rickettsieae</taxon>
        <taxon>Rickettsia</taxon>
        <taxon>spotted fever group</taxon>
    </lineage>
</organism>
<sequence>MGSIAHHWLQEGIEKGMQFQKAKDMEVVEYIIKAEKITLAKKMLTDKEPIEKILKYTGLTKGEIKKLN</sequence>
<dbReference type="RefSeq" id="WP_041079397.1">
    <property type="nucleotide sequence ID" value="NZ_CP116496.1"/>
</dbReference>
<dbReference type="Proteomes" id="UP000031952">
    <property type="component" value="Unassembled WGS sequence"/>
</dbReference>
<protein>
    <submittedName>
        <fullName evidence="1">Uncharacterized protein</fullName>
    </submittedName>
</protein>
<name>A0A0C2LY87_9RICK</name>
<evidence type="ECO:0000313" key="1">
    <source>
        <dbReference type="EMBL" id="KIJ88377.1"/>
    </source>
</evidence>
<accession>A0A0C2LY87</accession>
<dbReference type="AlphaFoldDB" id="A0A0C2LY87"/>
<evidence type="ECO:0000313" key="2">
    <source>
        <dbReference type="Proteomes" id="UP000031952"/>
    </source>
</evidence>
<comment type="caution">
    <text evidence="1">The sequence shown here is derived from an EMBL/GenBank/DDBJ whole genome shotgun (WGS) entry which is preliminary data.</text>
</comment>
<dbReference type="EMBL" id="JWSW01000074">
    <property type="protein sequence ID" value="KIJ88377.1"/>
    <property type="molecule type" value="Genomic_DNA"/>
</dbReference>
<proteinExistence type="predicted"/>
<reference evidence="1 2" key="1">
    <citation type="submission" date="2014-12" db="EMBL/GenBank/DDBJ databases">
        <title>Whole genome sequence of Candidatus Rickettsia asemboensis strain NMRCii isolated from cat fleas in west Kenya.</title>
        <authorList>
            <person name="Jima D."/>
            <person name="Luce-Fedrow A."/>
            <person name="Yang Y."/>
            <person name="Maina A.N."/>
            <person name="Snesrud E.C."/>
            <person name="Jarman R.G."/>
            <person name="Richards A.L."/>
            <person name="Hang J."/>
        </authorList>
    </citation>
    <scope>NUCLEOTIDE SEQUENCE [LARGE SCALE GENOMIC DNA]</scope>
    <source>
        <strain evidence="1 2">NMRCii</strain>
    </source>
</reference>
<keyword evidence="2" id="KW-1185">Reference proteome</keyword>
<gene>
    <name evidence="1" type="ORF">SB78_06060</name>
</gene>